<evidence type="ECO:0000256" key="3">
    <source>
        <dbReference type="HAMAP-Rule" id="MF_00030"/>
    </source>
</evidence>
<protein>
    <recommendedName>
        <fullName evidence="3">Probable deoxyguanosinetriphosphate triphosphohydrolase</fullName>
        <shortName evidence="3">dGTP triphosphohydrolase</shortName>
        <shortName evidence="3">dGTPase</shortName>
        <ecNumber evidence="3">3.1.5.1</ecNumber>
    </recommendedName>
</protein>
<sequence>MLLLEYAFDGNLTGGVYTCWRSCFVPREILMTHIDFKKKISFARLRTSGSDIHHAFESDRGMIINSTPIRRLQQKTQVFPLERNSAVRSRLTHSLEVQQVGRSIVQSIFEQLSNGQMNEYGLTGLERAIESLVEVACLIHDMGTPPFGHCGEDAINRWFKENLPHLAPIKALYESHPDSMLEPIIHELIHFDGNAQAIRLVQSLHRFNLTYSQAASVLKYTRPGTGYKIQVPDDKNYLTKKVGFYITEKYYIDSMMLELEMAQYCRHPLSYIMEAADDISYSLADLEDAVEKRILSLETLKAHLEVTFHQLEPENRAIKAAETFQSVLNDIYQAAQYDEINPVHKFFIYLRVEMVQPLVKHAAHQFIHNIHQVYHGNLNRALLEDHSQFHALTETFKNIAFNYVFNNPEVETLELQGYKIIGGLLSEYRPLLELTQDEFQILVNKNGHNNSIERRFFNKLSRGHVAAYQLALKNNDVGITDTKLWEFYLRCRLLQDYVSGMTDQFAFDEYKILIVSN</sequence>
<dbReference type="GO" id="GO:0000287">
    <property type="term" value="F:magnesium ion binding"/>
    <property type="evidence" value="ECO:0007669"/>
    <property type="project" value="UniProtKB-UniRule"/>
</dbReference>
<dbReference type="InterPro" id="IPR050135">
    <property type="entry name" value="dGTPase-like"/>
</dbReference>
<dbReference type="Pfam" id="PF01966">
    <property type="entry name" value="HD"/>
    <property type="match status" value="1"/>
</dbReference>
<dbReference type="GO" id="GO:0006203">
    <property type="term" value="P:dGTP catabolic process"/>
    <property type="evidence" value="ECO:0007669"/>
    <property type="project" value="InterPro"/>
</dbReference>
<dbReference type="SMART" id="SM00471">
    <property type="entry name" value="HDc"/>
    <property type="match status" value="1"/>
</dbReference>
<evidence type="ECO:0000256" key="1">
    <source>
        <dbReference type="ARBA" id="ARBA00022801"/>
    </source>
</evidence>
<dbReference type="SUPFAM" id="SSF109604">
    <property type="entry name" value="HD-domain/PDEase-like"/>
    <property type="match status" value="1"/>
</dbReference>
<dbReference type="Gene3D" id="1.10.3210.10">
    <property type="entry name" value="Hypothetical protein af1432"/>
    <property type="match status" value="1"/>
</dbReference>
<dbReference type="NCBIfam" id="TIGR01353">
    <property type="entry name" value="dGTP_triPase"/>
    <property type="match status" value="1"/>
</dbReference>
<evidence type="ECO:0000313" key="5">
    <source>
        <dbReference type="EMBL" id="PCS24150.1"/>
    </source>
</evidence>
<dbReference type="InterPro" id="IPR023293">
    <property type="entry name" value="dGTP_triP_hydro_central_sf"/>
</dbReference>
<evidence type="ECO:0000259" key="4">
    <source>
        <dbReference type="PROSITE" id="PS51831"/>
    </source>
</evidence>
<dbReference type="InterPro" id="IPR006261">
    <property type="entry name" value="dGTPase"/>
</dbReference>
<dbReference type="PROSITE" id="PS51831">
    <property type="entry name" value="HD"/>
    <property type="match status" value="1"/>
</dbReference>
<dbReference type="PANTHER" id="PTHR11373:SF32">
    <property type="entry name" value="DEOXYGUANOSINETRIPHOSPHATE TRIPHOSPHOHYDROLASE"/>
    <property type="match status" value="1"/>
</dbReference>
<comment type="catalytic activity">
    <reaction evidence="3">
        <text>dGTP + H2O = 2'-deoxyguanosine + triphosphate + H(+)</text>
        <dbReference type="Rhea" id="RHEA:15193"/>
        <dbReference type="ChEBI" id="CHEBI:15377"/>
        <dbReference type="ChEBI" id="CHEBI:15378"/>
        <dbReference type="ChEBI" id="CHEBI:17172"/>
        <dbReference type="ChEBI" id="CHEBI:18036"/>
        <dbReference type="ChEBI" id="CHEBI:61429"/>
        <dbReference type="EC" id="3.1.5.1"/>
    </reaction>
</comment>
<dbReference type="AlphaFoldDB" id="A0A2A5T7T2"/>
<evidence type="ECO:0000256" key="2">
    <source>
        <dbReference type="ARBA" id="ARBA00022842"/>
    </source>
</evidence>
<reference evidence="6" key="1">
    <citation type="submission" date="2017-04" db="EMBL/GenBank/DDBJ databases">
        <title>Genome evolution of the luminous symbionts of deep sea anglerfish.</title>
        <authorList>
            <person name="Hendry T.A."/>
        </authorList>
    </citation>
    <scope>NUCLEOTIDE SEQUENCE [LARGE SCALE GENOMIC DNA]</scope>
</reference>
<comment type="function">
    <text evidence="3">dGTPase preferentially hydrolyzes dGTP over the other canonical NTPs.</text>
</comment>
<evidence type="ECO:0000313" key="6">
    <source>
        <dbReference type="Proteomes" id="UP000219020"/>
    </source>
</evidence>
<dbReference type="Gene3D" id="1.10.3410.10">
    <property type="entry name" value="putative deoxyguanosinetriphosphate triphosphohydrolase like domain"/>
    <property type="match status" value="1"/>
</dbReference>
<dbReference type="InterPro" id="IPR020779">
    <property type="entry name" value="dNTPase_1"/>
</dbReference>
<keyword evidence="2 3" id="KW-0460">Magnesium</keyword>
<comment type="cofactor">
    <cofactor evidence="3">
        <name>Mg(2+)</name>
        <dbReference type="ChEBI" id="CHEBI:18420"/>
    </cofactor>
</comment>
<dbReference type="Proteomes" id="UP000219020">
    <property type="component" value="Unassembled WGS sequence"/>
</dbReference>
<keyword evidence="1 3" id="KW-0378">Hydrolase</keyword>
<dbReference type="HAMAP" id="MF_00030">
    <property type="entry name" value="dGTPase_type1"/>
    <property type="match status" value="1"/>
</dbReference>
<dbReference type="InterPro" id="IPR006674">
    <property type="entry name" value="HD_domain"/>
</dbReference>
<dbReference type="PANTHER" id="PTHR11373">
    <property type="entry name" value="DEOXYNUCLEOSIDE TRIPHOSPHATE TRIPHOSPHOHYDROLASE"/>
    <property type="match status" value="1"/>
</dbReference>
<comment type="similarity">
    <text evidence="3">Belongs to the dGTPase family. Type 1 subfamily.</text>
</comment>
<gene>
    <name evidence="3" type="primary">dgt</name>
    <name evidence="5" type="ORF">BTN49_0144</name>
</gene>
<organism evidence="5 6">
    <name type="scientific">Candidatus Enterovibrio escicola</name>
    <dbReference type="NCBI Taxonomy" id="1927127"/>
    <lineage>
        <taxon>Bacteria</taxon>
        <taxon>Pseudomonadati</taxon>
        <taxon>Pseudomonadota</taxon>
        <taxon>Gammaproteobacteria</taxon>
        <taxon>Vibrionales</taxon>
        <taxon>Vibrionaceae</taxon>
        <taxon>Enterovibrio</taxon>
    </lineage>
</organism>
<comment type="caution">
    <text evidence="5">The sequence shown here is derived from an EMBL/GenBank/DDBJ whole genome shotgun (WGS) entry which is preliminary data.</text>
</comment>
<accession>A0A2A5T7T2</accession>
<proteinExistence type="inferred from homology"/>
<feature type="domain" description="HD" evidence="4">
    <location>
        <begin position="90"/>
        <end position="282"/>
    </location>
</feature>
<name>A0A2A5T7T2_9GAMM</name>
<dbReference type="InterPro" id="IPR003607">
    <property type="entry name" value="HD/PDEase_dom"/>
</dbReference>
<dbReference type="EC" id="3.1.5.1" evidence="3"/>
<dbReference type="EMBL" id="NBYY01000003">
    <property type="protein sequence ID" value="PCS24150.1"/>
    <property type="molecule type" value="Genomic_DNA"/>
</dbReference>
<keyword evidence="6" id="KW-1185">Reference proteome</keyword>
<dbReference type="NCBIfam" id="NF003429">
    <property type="entry name" value="PRK04926.1"/>
    <property type="match status" value="1"/>
</dbReference>
<dbReference type="GO" id="GO:0008832">
    <property type="term" value="F:dGTPase activity"/>
    <property type="evidence" value="ECO:0007669"/>
    <property type="project" value="UniProtKB-UniRule"/>
</dbReference>
<comment type="caution">
    <text evidence="3">As this bacterium is not an Enterobacterale, this protein may not have a true dGTPase activity.</text>
</comment>